<dbReference type="EMBL" id="QKWP01000406">
    <property type="protein sequence ID" value="RIB20660.1"/>
    <property type="molecule type" value="Genomic_DNA"/>
</dbReference>
<proteinExistence type="inferred from homology"/>
<evidence type="ECO:0000256" key="5">
    <source>
        <dbReference type="ARBA" id="ARBA00022801"/>
    </source>
</evidence>
<evidence type="ECO:0000256" key="4">
    <source>
        <dbReference type="ARBA" id="ARBA00022723"/>
    </source>
</evidence>
<evidence type="ECO:0000256" key="1">
    <source>
        <dbReference type="ARBA" id="ARBA00001946"/>
    </source>
</evidence>
<dbReference type="Gene3D" id="3.30.540.10">
    <property type="entry name" value="Fructose-1,6-Bisphosphatase, subunit A, domain 1"/>
    <property type="match status" value="1"/>
</dbReference>
<evidence type="ECO:0000256" key="7">
    <source>
        <dbReference type="ARBA" id="ARBA00044466"/>
    </source>
</evidence>
<comment type="catalytic activity">
    <reaction evidence="9">
        <text>3'-phosphoadenylyl sulfate + H2O = adenosine 5'-phosphosulfate + phosphate</text>
        <dbReference type="Rhea" id="RHEA:77639"/>
        <dbReference type="ChEBI" id="CHEBI:15377"/>
        <dbReference type="ChEBI" id="CHEBI:43474"/>
        <dbReference type="ChEBI" id="CHEBI:58243"/>
        <dbReference type="ChEBI" id="CHEBI:58339"/>
        <dbReference type="EC" id="3.1.3.7"/>
    </reaction>
    <physiologicalReaction direction="left-to-right" evidence="9">
        <dbReference type="Rhea" id="RHEA:77640"/>
    </physiologicalReaction>
</comment>
<dbReference type="Gene3D" id="3.40.190.80">
    <property type="match status" value="1"/>
</dbReference>
<dbReference type="InterPro" id="IPR006239">
    <property type="entry name" value="DPNP"/>
</dbReference>
<keyword evidence="4 10" id="KW-0479">Metal-binding</keyword>
<protein>
    <recommendedName>
        <fullName evidence="3">3'(2'),5'-bisphosphate nucleotidase</fullName>
        <ecNumber evidence="3">3.1.3.7</ecNumber>
    </recommendedName>
</protein>
<dbReference type="GO" id="GO:0000103">
    <property type="term" value="P:sulfate assimilation"/>
    <property type="evidence" value="ECO:0007669"/>
    <property type="project" value="TreeGrafter"/>
</dbReference>
<dbReference type="NCBIfam" id="TIGR01330">
    <property type="entry name" value="bisphos_HAL2"/>
    <property type="match status" value="1"/>
</dbReference>
<evidence type="ECO:0000256" key="8">
    <source>
        <dbReference type="ARBA" id="ARBA00044479"/>
    </source>
</evidence>
<reference evidence="11 12" key="1">
    <citation type="submission" date="2018-06" db="EMBL/GenBank/DDBJ databases">
        <title>Comparative genomics reveals the genomic features of Rhizophagus irregularis, R. cerebriforme, R. diaphanum and Gigaspora rosea, and their symbiotic lifestyle signature.</title>
        <authorList>
            <person name="Morin E."/>
            <person name="San Clemente H."/>
            <person name="Chen E.C.H."/>
            <person name="De La Providencia I."/>
            <person name="Hainaut M."/>
            <person name="Kuo A."/>
            <person name="Kohler A."/>
            <person name="Murat C."/>
            <person name="Tang N."/>
            <person name="Roy S."/>
            <person name="Loubradou J."/>
            <person name="Henrissat B."/>
            <person name="Grigoriev I.V."/>
            <person name="Corradi N."/>
            <person name="Roux C."/>
            <person name="Martin F.M."/>
        </authorList>
    </citation>
    <scope>NUCLEOTIDE SEQUENCE [LARGE SCALE GENOMIC DNA]</scope>
    <source>
        <strain evidence="11 12">DAOM 194757</strain>
    </source>
</reference>
<dbReference type="STRING" id="44941.A0A397VDX5"/>
<accession>A0A397VDX5</accession>
<comment type="similarity">
    <text evidence="2">Belongs to the inositol monophosphatase superfamily.</text>
</comment>
<comment type="catalytic activity">
    <reaction evidence="8">
        <text>adenosine 3',5'-bisphosphate + H2O = AMP + phosphate</text>
        <dbReference type="Rhea" id="RHEA:10040"/>
        <dbReference type="ChEBI" id="CHEBI:15377"/>
        <dbReference type="ChEBI" id="CHEBI:43474"/>
        <dbReference type="ChEBI" id="CHEBI:58343"/>
        <dbReference type="ChEBI" id="CHEBI:456215"/>
        <dbReference type="EC" id="3.1.3.7"/>
    </reaction>
    <physiologicalReaction direction="left-to-right" evidence="8">
        <dbReference type="Rhea" id="RHEA:10041"/>
    </physiologicalReaction>
</comment>
<sequence>MSAFATERAVAIDAVLQASKICKTVFNTLVTSDTLVKKDKSPVTIADFSAQAVANTLIYKVFPNDQIVGEESSEDLKGDSGKEMRDKVLSLANSVLETPLSEQELLEVIDRGTYAGGSTGRMWTIDPIDGTLGFLSGEKGQFAVGISLIIDGVVHLSVIGCPNYPVDFKNPEGEKGVAFIAVKGQGAFQRKYSSTEETPIHMAEISSTSEARALGSLEADNADHDEHGKIASLLEMTKEPLRMHSMCRYCAVCRGDANIFIRLPYNVNYEEKIWDHAPGSLLVAETGGVVTNMDGEPLNFTLGRTFGKPNKGFVIAHSNIHAQVLEAVQKVMYNK</sequence>
<dbReference type="PROSITE" id="PS00629">
    <property type="entry name" value="IMP_1"/>
    <property type="match status" value="1"/>
</dbReference>
<feature type="binding site" evidence="10">
    <location>
        <position position="70"/>
    </location>
    <ligand>
        <name>Mg(2+)</name>
        <dbReference type="ChEBI" id="CHEBI:18420"/>
        <label>1</label>
        <note>catalytic</note>
    </ligand>
</feature>
<comment type="caution">
    <text evidence="11">The sequence shown here is derived from an EMBL/GenBank/DDBJ whole genome shotgun (WGS) entry which is preliminary data.</text>
</comment>
<dbReference type="Proteomes" id="UP000266673">
    <property type="component" value="Unassembled WGS sequence"/>
</dbReference>
<dbReference type="OrthoDB" id="411145at2759"/>
<organism evidence="11 12">
    <name type="scientific">Gigaspora rosea</name>
    <dbReference type="NCBI Taxonomy" id="44941"/>
    <lineage>
        <taxon>Eukaryota</taxon>
        <taxon>Fungi</taxon>
        <taxon>Fungi incertae sedis</taxon>
        <taxon>Mucoromycota</taxon>
        <taxon>Glomeromycotina</taxon>
        <taxon>Glomeromycetes</taxon>
        <taxon>Diversisporales</taxon>
        <taxon>Gigasporaceae</taxon>
        <taxon>Gigaspora</taxon>
    </lineage>
</organism>
<feature type="binding site" evidence="10">
    <location>
        <position position="126"/>
    </location>
    <ligand>
        <name>Mg(2+)</name>
        <dbReference type="ChEBI" id="CHEBI:18420"/>
        <label>1</label>
        <note>catalytic</note>
    </ligand>
</feature>
<dbReference type="GO" id="GO:0046872">
    <property type="term" value="F:metal ion binding"/>
    <property type="evidence" value="ECO:0007669"/>
    <property type="project" value="UniProtKB-KW"/>
</dbReference>
<feature type="binding site" evidence="10">
    <location>
        <position position="275"/>
    </location>
    <ligand>
        <name>Mg(2+)</name>
        <dbReference type="ChEBI" id="CHEBI:18420"/>
        <label>1</label>
        <note>catalytic</note>
    </ligand>
</feature>
<dbReference type="AlphaFoldDB" id="A0A397VDX5"/>
<dbReference type="CDD" id="cd01517">
    <property type="entry name" value="PAP_phosphatase"/>
    <property type="match status" value="1"/>
</dbReference>
<gene>
    <name evidence="11" type="ORF">C2G38_2244439</name>
</gene>
<evidence type="ECO:0000256" key="3">
    <source>
        <dbReference type="ARBA" id="ARBA00012633"/>
    </source>
</evidence>
<keyword evidence="12" id="KW-1185">Reference proteome</keyword>
<dbReference type="PANTHER" id="PTHR43200:SF6">
    <property type="entry name" value="3'(2'),5'-BISPHOSPHATE NUCLEOTIDASE"/>
    <property type="match status" value="1"/>
</dbReference>
<dbReference type="PRINTS" id="PR00377">
    <property type="entry name" value="IMPHPHTASES"/>
</dbReference>
<keyword evidence="5" id="KW-0378">Hydrolase</keyword>
<keyword evidence="6 10" id="KW-0460">Magnesium</keyword>
<evidence type="ECO:0000256" key="9">
    <source>
        <dbReference type="ARBA" id="ARBA00044484"/>
    </source>
</evidence>
<comment type="cofactor">
    <cofactor evidence="1 10">
        <name>Mg(2+)</name>
        <dbReference type="ChEBI" id="CHEBI:18420"/>
    </cofactor>
</comment>
<evidence type="ECO:0000256" key="2">
    <source>
        <dbReference type="ARBA" id="ARBA00009759"/>
    </source>
</evidence>
<dbReference type="SUPFAM" id="SSF56655">
    <property type="entry name" value="Carbohydrate phosphatase"/>
    <property type="match status" value="1"/>
</dbReference>
<dbReference type="EC" id="3.1.3.7" evidence="3"/>
<evidence type="ECO:0000313" key="12">
    <source>
        <dbReference type="Proteomes" id="UP000266673"/>
    </source>
</evidence>
<dbReference type="InterPro" id="IPR051090">
    <property type="entry name" value="Inositol_monoP_superfamily"/>
</dbReference>
<comment type="catalytic activity">
    <reaction evidence="7">
        <text>adenosine 2',5'-bisphosphate + H2O = AMP + phosphate</text>
        <dbReference type="Rhea" id="RHEA:77643"/>
        <dbReference type="ChEBI" id="CHEBI:15377"/>
        <dbReference type="ChEBI" id="CHEBI:43474"/>
        <dbReference type="ChEBI" id="CHEBI:194156"/>
        <dbReference type="ChEBI" id="CHEBI:456215"/>
        <dbReference type="EC" id="3.1.3.7"/>
    </reaction>
    <physiologicalReaction direction="left-to-right" evidence="7">
        <dbReference type="Rhea" id="RHEA:77644"/>
    </physiologicalReaction>
</comment>
<dbReference type="PANTHER" id="PTHR43200">
    <property type="entry name" value="PHOSPHATASE"/>
    <property type="match status" value="1"/>
</dbReference>
<dbReference type="InterPro" id="IPR020583">
    <property type="entry name" value="Inositol_monoP_metal-BS"/>
</dbReference>
<dbReference type="InterPro" id="IPR000760">
    <property type="entry name" value="Inositol_monophosphatase-like"/>
</dbReference>
<evidence type="ECO:0000256" key="6">
    <source>
        <dbReference type="ARBA" id="ARBA00022842"/>
    </source>
</evidence>
<evidence type="ECO:0000313" key="11">
    <source>
        <dbReference type="EMBL" id="RIB20660.1"/>
    </source>
</evidence>
<dbReference type="Pfam" id="PF00459">
    <property type="entry name" value="Inositol_P"/>
    <property type="match status" value="1"/>
</dbReference>
<dbReference type="GO" id="GO:0008441">
    <property type="term" value="F:3'(2'),5'-bisphosphate nucleotidase activity"/>
    <property type="evidence" value="ECO:0007669"/>
    <property type="project" value="UniProtKB-EC"/>
</dbReference>
<feature type="binding site" evidence="10">
    <location>
        <position position="128"/>
    </location>
    <ligand>
        <name>Mg(2+)</name>
        <dbReference type="ChEBI" id="CHEBI:18420"/>
        <label>1</label>
        <note>catalytic</note>
    </ligand>
</feature>
<evidence type="ECO:0000256" key="10">
    <source>
        <dbReference type="PIRSR" id="PIRSR600760-2"/>
    </source>
</evidence>
<feature type="binding site" evidence="10">
    <location>
        <position position="129"/>
    </location>
    <ligand>
        <name>Mg(2+)</name>
        <dbReference type="ChEBI" id="CHEBI:18420"/>
        <label>1</label>
        <note>catalytic</note>
    </ligand>
</feature>
<name>A0A397VDX5_9GLOM</name>